<feature type="transmembrane region" description="Helical" evidence="1">
    <location>
        <begin position="236"/>
        <end position="257"/>
    </location>
</feature>
<sequence>MAAGPQSFQFYHFSRLPRLDHHFGDQNRVNCLSNSVQDQYTGGILLTAIRRHGEWLRAHGVIKLSLTQNYHTSPGNPKKRYTIRGYRSDGWATACIEMERRASKDRKFSYDHTHRAQWMLGNNPHRARYYFDAALHTEVNLLSDVHALTPTLSDRSYKPRAKRTEKSHFIWGKKPFNFEAFLVRLLQESGYMSRGLQCHLGQAVIIPRRYLINISPFLHSIEVSEPLNVSESGSSAVLYFFWVLVFAFVWATVFALLHDLGLGLYNISSLVFDSAKSICSVFGILDDDAFFYWLVFV</sequence>
<protein>
    <submittedName>
        <fullName evidence="2">Uncharacterized protein</fullName>
    </submittedName>
</protein>
<dbReference type="STRING" id="47428.A0A284QRF8"/>
<organism evidence="2 3">
    <name type="scientific">Armillaria ostoyae</name>
    <name type="common">Armillaria root rot fungus</name>
    <dbReference type="NCBI Taxonomy" id="47428"/>
    <lineage>
        <taxon>Eukaryota</taxon>
        <taxon>Fungi</taxon>
        <taxon>Dikarya</taxon>
        <taxon>Basidiomycota</taxon>
        <taxon>Agaricomycotina</taxon>
        <taxon>Agaricomycetes</taxon>
        <taxon>Agaricomycetidae</taxon>
        <taxon>Agaricales</taxon>
        <taxon>Marasmiineae</taxon>
        <taxon>Physalacriaceae</taxon>
        <taxon>Armillaria</taxon>
    </lineage>
</organism>
<keyword evidence="1" id="KW-1133">Transmembrane helix</keyword>
<evidence type="ECO:0000313" key="2">
    <source>
        <dbReference type="EMBL" id="SJK99060.1"/>
    </source>
</evidence>
<keyword evidence="1" id="KW-0812">Transmembrane</keyword>
<keyword evidence="1" id="KW-0472">Membrane</keyword>
<dbReference type="EMBL" id="FUEG01000001">
    <property type="protein sequence ID" value="SJK99060.1"/>
    <property type="molecule type" value="Genomic_DNA"/>
</dbReference>
<evidence type="ECO:0000313" key="3">
    <source>
        <dbReference type="Proteomes" id="UP000219338"/>
    </source>
</evidence>
<name>A0A284QRF8_ARMOS</name>
<evidence type="ECO:0000256" key="1">
    <source>
        <dbReference type="SAM" id="Phobius"/>
    </source>
</evidence>
<reference evidence="3" key="1">
    <citation type="journal article" date="2017" name="Nat. Ecol. Evol.">
        <title>Genome expansion and lineage-specific genetic innovations in the forest pathogenic fungi Armillaria.</title>
        <authorList>
            <person name="Sipos G."/>
            <person name="Prasanna A.N."/>
            <person name="Walter M.C."/>
            <person name="O'Connor E."/>
            <person name="Balint B."/>
            <person name="Krizsan K."/>
            <person name="Kiss B."/>
            <person name="Hess J."/>
            <person name="Varga T."/>
            <person name="Slot J."/>
            <person name="Riley R."/>
            <person name="Boka B."/>
            <person name="Rigling D."/>
            <person name="Barry K."/>
            <person name="Lee J."/>
            <person name="Mihaltcheva S."/>
            <person name="LaButti K."/>
            <person name="Lipzen A."/>
            <person name="Waldron R."/>
            <person name="Moloney N.M."/>
            <person name="Sperisen C."/>
            <person name="Kredics L."/>
            <person name="Vagvoelgyi C."/>
            <person name="Patrignani A."/>
            <person name="Fitzpatrick D."/>
            <person name="Nagy I."/>
            <person name="Doyle S."/>
            <person name="Anderson J.B."/>
            <person name="Grigoriev I.V."/>
            <person name="Gueldener U."/>
            <person name="Muensterkoetter M."/>
            <person name="Nagy L.G."/>
        </authorList>
    </citation>
    <scope>NUCLEOTIDE SEQUENCE [LARGE SCALE GENOMIC DNA]</scope>
    <source>
        <strain evidence="3">C18/9</strain>
    </source>
</reference>
<proteinExistence type="predicted"/>
<keyword evidence="3" id="KW-1185">Reference proteome</keyword>
<dbReference type="OrthoDB" id="10453165at2759"/>
<dbReference type="AlphaFoldDB" id="A0A284QRF8"/>
<accession>A0A284QRF8</accession>
<gene>
    <name evidence="2" type="ORF">ARMOST_02345</name>
</gene>
<dbReference type="Proteomes" id="UP000219338">
    <property type="component" value="Unassembled WGS sequence"/>
</dbReference>